<evidence type="ECO:0000313" key="3">
    <source>
        <dbReference type="WBParaSite" id="L893_g6443.t1"/>
    </source>
</evidence>
<feature type="compositionally biased region" description="Basic and acidic residues" evidence="1">
    <location>
        <begin position="11"/>
        <end position="27"/>
    </location>
</feature>
<proteinExistence type="predicted"/>
<keyword evidence="2" id="KW-1185">Reference proteome</keyword>
<dbReference type="WBParaSite" id="L893_g6443.t1">
    <property type="protein sequence ID" value="L893_g6443.t1"/>
    <property type="gene ID" value="L893_g6443"/>
</dbReference>
<feature type="region of interest" description="Disordered" evidence="1">
    <location>
        <begin position="1"/>
        <end position="36"/>
    </location>
</feature>
<evidence type="ECO:0000256" key="1">
    <source>
        <dbReference type="SAM" id="MobiDB-lite"/>
    </source>
</evidence>
<name>A0A1I8AKN3_9BILA</name>
<protein>
    <submittedName>
        <fullName evidence="3">Uncharacterized protein</fullName>
    </submittedName>
</protein>
<evidence type="ECO:0000313" key="2">
    <source>
        <dbReference type="Proteomes" id="UP000095287"/>
    </source>
</evidence>
<sequence length="165" mass="17812">MSYNNKLSKNHSCERFPHNRAIHEKTKGAPNSKQMDVAEGSLPKALCLREEPEGRRQGGRGTRVTIIPTGHSAYTFLMHETGEGLVAPAAGKGPEEGRPEDAKISTTSWSWSRPRTSSCVATLVAHLSRVVFRNLELFCAAWVPCGGVPSGQFGAGGRVDGTGYF</sequence>
<organism evidence="2 3">
    <name type="scientific">Steinernema glaseri</name>
    <dbReference type="NCBI Taxonomy" id="37863"/>
    <lineage>
        <taxon>Eukaryota</taxon>
        <taxon>Metazoa</taxon>
        <taxon>Ecdysozoa</taxon>
        <taxon>Nematoda</taxon>
        <taxon>Chromadorea</taxon>
        <taxon>Rhabditida</taxon>
        <taxon>Tylenchina</taxon>
        <taxon>Panagrolaimomorpha</taxon>
        <taxon>Strongyloidoidea</taxon>
        <taxon>Steinernematidae</taxon>
        <taxon>Steinernema</taxon>
    </lineage>
</organism>
<dbReference type="AlphaFoldDB" id="A0A1I8AKN3"/>
<reference evidence="3" key="1">
    <citation type="submission" date="2016-11" db="UniProtKB">
        <authorList>
            <consortium name="WormBaseParasite"/>
        </authorList>
    </citation>
    <scope>IDENTIFICATION</scope>
</reference>
<accession>A0A1I8AKN3</accession>
<dbReference type="Proteomes" id="UP000095287">
    <property type="component" value="Unplaced"/>
</dbReference>